<dbReference type="Proteomes" id="UP000652307">
    <property type="component" value="Unassembled WGS sequence"/>
</dbReference>
<evidence type="ECO:0000313" key="2">
    <source>
        <dbReference type="EMBL" id="MBE9391035.1"/>
    </source>
</evidence>
<name>A0A843A8L2_9CREN</name>
<protein>
    <submittedName>
        <fullName evidence="2">Uncharacterized protein</fullName>
    </submittedName>
</protein>
<feature type="coiled-coil region" evidence="1">
    <location>
        <begin position="17"/>
        <end position="44"/>
    </location>
</feature>
<proteinExistence type="predicted"/>
<sequence length="58" mass="7363">SIFEYDYKKIKDIIIIERKVLDKIKEAEEKLKEIEKVKEIEKFEKIFNEYREKRRKDR</sequence>
<keyword evidence="1" id="KW-0175">Coiled coil</keyword>
<reference evidence="2" key="1">
    <citation type="submission" date="2020-10" db="EMBL/GenBank/DDBJ databases">
        <title>Fervidococcus fontis strain 3639Fd - the first crenarchaeon capable of growth on lipids.</title>
        <authorList>
            <person name="Kochetkova T.V."/>
            <person name="Elcheninov A.G."/>
            <person name="Toschakov S.V."/>
            <person name="Kublanov I.V."/>
        </authorList>
    </citation>
    <scope>NUCLEOTIDE SEQUENCE</scope>
    <source>
        <strain evidence="2">3639Fd</strain>
    </source>
</reference>
<comment type="caution">
    <text evidence="2">The sequence shown here is derived from an EMBL/GenBank/DDBJ whole genome shotgun (WGS) entry which is preliminary data.</text>
</comment>
<organism evidence="2 3">
    <name type="scientific">Fervidicoccus fontis</name>
    <dbReference type="NCBI Taxonomy" id="683846"/>
    <lineage>
        <taxon>Archaea</taxon>
        <taxon>Thermoproteota</taxon>
        <taxon>Thermoprotei</taxon>
        <taxon>Fervidicoccales</taxon>
        <taxon>Fervidicoccaceae</taxon>
        <taxon>Fervidicoccus</taxon>
    </lineage>
</organism>
<dbReference type="EMBL" id="JADEZV010000001">
    <property type="protein sequence ID" value="MBE9391035.1"/>
    <property type="molecule type" value="Genomic_DNA"/>
</dbReference>
<gene>
    <name evidence="2" type="ORF">IOK49_02945</name>
</gene>
<feature type="non-terminal residue" evidence="2">
    <location>
        <position position="1"/>
    </location>
</feature>
<evidence type="ECO:0000313" key="3">
    <source>
        <dbReference type="Proteomes" id="UP000652307"/>
    </source>
</evidence>
<dbReference type="AlphaFoldDB" id="A0A843A8L2"/>
<evidence type="ECO:0000256" key="1">
    <source>
        <dbReference type="SAM" id="Coils"/>
    </source>
</evidence>
<accession>A0A843A8L2</accession>